<organism evidence="2 3">
    <name type="scientific">Chrysodeixis includens</name>
    <name type="common">Soybean looper</name>
    <name type="synonym">Pseudoplusia includens</name>
    <dbReference type="NCBI Taxonomy" id="689277"/>
    <lineage>
        <taxon>Eukaryota</taxon>
        <taxon>Metazoa</taxon>
        <taxon>Ecdysozoa</taxon>
        <taxon>Arthropoda</taxon>
        <taxon>Hexapoda</taxon>
        <taxon>Insecta</taxon>
        <taxon>Pterygota</taxon>
        <taxon>Neoptera</taxon>
        <taxon>Endopterygota</taxon>
        <taxon>Lepidoptera</taxon>
        <taxon>Glossata</taxon>
        <taxon>Ditrysia</taxon>
        <taxon>Noctuoidea</taxon>
        <taxon>Noctuidae</taxon>
        <taxon>Plusiinae</taxon>
        <taxon>Chrysodeixis</taxon>
    </lineage>
</organism>
<dbReference type="EMBL" id="LR824004">
    <property type="protein sequence ID" value="CAH0577798.1"/>
    <property type="molecule type" value="Genomic_DNA"/>
</dbReference>
<accession>A0A9P0BG65</accession>
<dbReference type="AlphaFoldDB" id="A0A9P0BG65"/>
<sequence length="232" mass="25588">MCLVTETETLRGSPADSRLVTRTVRAGNQSASFGLWWHSIAYTTLSGLGCINIQSGHVSTNVFSISDVIRTGRSSRLGEENPSVGKRRPRRRLPAFRRGSRRRPAQAINSFKTSRVRTRTMTAPDTQALPTEVRTDEPTQDTARVASRQPPRYQDCESWQSDVAAVRDVTGPGHSCRPGEENPSERVGRGGDCRRSGEAAGVAKRRRSTASRPQECGPGLWQFLIPRCVRGL</sequence>
<dbReference type="Proteomes" id="UP001154114">
    <property type="component" value="Chromosome 1"/>
</dbReference>
<gene>
    <name evidence="2" type="ORF">CINC_LOCUS182</name>
</gene>
<name>A0A9P0BG65_CHRIL</name>
<evidence type="ECO:0000313" key="2">
    <source>
        <dbReference type="EMBL" id="CAH0577798.1"/>
    </source>
</evidence>
<reference evidence="2" key="1">
    <citation type="submission" date="2021-12" db="EMBL/GenBank/DDBJ databases">
        <authorList>
            <person name="King R."/>
        </authorList>
    </citation>
    <scope>NUCLEOTIDE SEQUENCE</scope>
</reference>
<feature type="region of interest" description="Disordered" evidence="1">
    <location>
        <begin position="74"/>
        <end position="108"/>
    </location>
</feature>
<proteinExistence type="predicted"/>
<feature type="region of interest" description="Disordered" evidence="1">
    <location>
        <begin position="169"/>
        <end position="216"/>
    </location>
</feature>
<evidence type="ECO:0000313" key="3">
    <source>
        <dbReference type="Proteomes" id="UP001154114"/>
    </source>
</evidence>
<feature type="compositionally biased region" description="Basic residues" evidence="1">
    <location>
        <begin position="85"/>
        <end position="104"/>
    </location>
</feature>
<evidence type="ECO:0000256" key="1">
    <source>
        <dbReference type="SAM" id="MobiDB-lite"/>
    </source>
</evidence>
<protein>
    <submittedName>
        <fullName evidence="2">Uncharacterized protein</fullName>
    </submittedName>
</protein>
<feature type="region of interest" description="Disordered" evidence="1">
    <location>
        <begin position="126"/>
        <end position="150"/>
    </location>
</feature>
<feature type="compositionally biased region" description="Basic and acidic residues" evidence="1">
    <location>
        <begin position="177"/>
        <end position="197"/>
    </location>
</feature>
<keyword evidence="3" id="KW-1185">Reference proteome</keyword>